<dbReference type="Proteomes" id="UP000003741">
    <property type="component" value="Unassembled WGS sequence"/>
</dbReference>
<dbReference type="EMBL" id="AGXG01000019">
    <property type="protein sequence ID" value="EIY36655.1"/>
    <property type="molecule type" value="Genomic_DNA"/>
</dbReference>
<evidence type="ECO:0000313" key="2">
    <source>
        <dbReference type="Proteomes" id="UP000003741"/>
    </source>
</evidence>
<name>I8WDE7_9BACE</name>
<organism evidence="1 2">
    <name type="scientific">Bacteroides cellulosilyticus CL02T12C19</name>
    <dbReference type="NCBI Taxonomy" id="997874"/>
    <lineage>
        <taxon>Bacteria</taxon>
        <taxon>Pseudomonadati</taxon>
        <taxon>Bacteroidota</taxon>
        <taxon>Bacteroidia</taxon>
        <taxon>Bacteroidales</taxon>
        <taxon>Bacteroidaceae</taxon>
        <taxon>Bacteroides</taxon>
    </lineage>
</organism>
<evidence type="ECO:0000313" key="1">
    <source>
        <dbReference type="EMBL" id="EIY36655.1"/>
    </source>
</evidence>
<dbReference type="PATRIC" id="fig|997874.3.peg.900"/>
<comment type="caution">
    <text evidence="1">The sequence shown here is derived from an EMBL/GenBank/DDBJ whole genome shotgun (WGS) entry which is preliminary data.</text>
</comment>
<dbReference type="HOGENOM" id="CLU_3022190_0_0_10"/>
<accession>I8WDE7</accession>
<reference evidence="1 2" key="1">
    <citation type="submission" date="2012-02" db="EMBL/GenBank/DDBJ databases">
        <title>The Genome Sequence of Bacteroides cellulosilyticus CL02T12C19.</title>
        <authorList>
            <consortium name="The Broad Institute Genome Sequencing Platform"/>
            <person name="Earl A."/>
            <person name="Ward D."/>
            <person name="Feldgarden M."/>
            <person name="Gevers D."/>
            <person name="Zitomersky N.L."/>
            <person name="Coyne M.J."/>
            <person name="Comstock L.E."/>
            <person name="Young S.K."/>
            <person name="Zeng Q."/>
            <person name="Gargeya S."/>
            <person name="Fitzgerald M."/>
            <person name="Haas B."/>
            <person name="Abouelleil A."/>
            <person name="Alvarado L."/>
            <person name="Arachchi H.M."/>
            <person name="Berlin A."/>
            <person name="Chapman S.B."/>
            <person name="Gearin G."/>
            <person name="Goldberg J."/>
            <person name="Griggs A."/>
            <person name="Gujja S."/>
            <person name="Hansen M."/>
            <person name="Heiman D."/>
            <person name="Howarth C."/>
            <person name="Larimer J."/>
            <person name="Lui A."/>
            <person name="MacDonald P.J.P."/>
            <person name="McCowen C."/>
            <person name="Montmayeur A."/>
            <person name="Murphy C."/>
            <person name="Neiman D."/>
            <person name="Pearson M."/>
            <person name="Priest M."/>
            <person name="Roberts A."/>
            <person name="Saif S."/>
            <person name="Shea T."/>
            <person name="Sisk P."/>
            <person name="Stolte C."/>
            <person name="Sykes S."/>
            <person name="Wortman J."/>
            <person name="Nusbaum C."/>
            <person name="Birren B."/>
        </authorList>
    </citation>
    <scope>NUCLEOTIDE SEQUENCE [LARGE SCALE GENOMIC DNA]</scope>
    <source>
        <strain evidence="1 2">CL02T12C19</strain>
    </source>
</reference>
<proteinExistence type="predicted"/>
<keyword evidence="2" id="KW-1185">Reference proteome</keyword>
<sequence>MKLLYFVIILKTVVRRCPLNGYTIKVLFFKVDRDYLLMDNTALSMKSEFDGLIGV</sequence>
<protein>
    <submittedName>
        <fullName evidence="1">Uncharacterized protein</fullName>
    </submittedName>
</protein>
<dbReference type="AlphaFoldDB" id="I8WDE7"/>
<gene>
    <name evidence="1" type="ORF">HMPREF1062_00894</name>
</gene>